<reference evidence="15" key="1">
    <citation type="journal article" date="2016" name="Nature">
        <title>Genome evolution in the allotetraploid frog Xenopus laevis.</title>
        <authorList>
            <person name="Session A.M."/>
            <person name="Uno Y."/>
            <person name="Kwon T."/>
            <person name="Chapman J.A."/>
            <person name="Toyoda A."/>
            <person name="Takahashi S."/>
            <person name="Fukui A."/>
            <person name="Hikosaka A."/>
            <person name="Suzuki A."/>
            <person name="Kondo M."/>
            <person name="van Heeringen S.J."/>
            <person name="Quigley I."/>
            <person name="Heinz S."/>
            <person name="Ogino H."/>
            <person name="Ochi H."/>
            <person name="Hellsten U."/>
            <person name="Lyons J.B."/>
            <person name="Simakov O."/>
            <person name="Putnam N."/>
            <person name="Stites J."/>
            <person name="Kuroki Y."/>
            <person name="Tanaka T."/>
            <person name="Michiue T."/>
            <person name="Watanabe M."/>
            <person name="Bogdanovic O."/>
            <person name="Lister R."/>
            <person name="Georgiou G."/>
            <person name="Paranjpe S.S."/>
            <person name="van Kruijsbergen I."/>
            <person name="Shu S."/>
            <person name="Carlson J."/>
            <person name="Kinoshita T."/>
            <person name="Ohta Y."/>
            <person name="Mawaribuchi S."/>
            <person name="Jenkins J."/>
            <person name="Grimwood J."/>
            <person name="Schmutz J."/>
            <person name="Mitros T."/>
            <person name="Mozaffari S.V."/>
            <person name="Suzuki Y."/>
            <person name="Haramoto Y."/>
            <person name="Yamamoto T.S."/>
            <person name="Takagi C."/>
            <person name="Heald R."/>
            <person name="Miller K."/>
            <person name="Haudenschild C."/>
            <person name="Kitzman J."/>
            <person name="Nakayama T."/>
            <person name="Izutsu Y."/>
            <person name="Robert J."/>
            <person name="Fortriede J."/>
            <person name="Burns K."/>
            <person name="Lotay V."/>
            <person name="Karimi K."/>
            <person name="Yasuoka Y."/>
            <person name="Dichmann D.S."/>
            <person name="Flajnik M.F."/>
            <person name="Houston D.W."/>
            <person name="Shendure J."/>
            <person name="DuPasquier L."/>
            <person name="Vize P.D."/>
            <person name="Zorn A.M."/>
            <person name="Ito M."/>
            <person name="Marcotte E.M."/>
            <person name="Wallingford J.B."/>
            <person name="Ito Y."/>
            <person name="Asashima M."/>
            <person name="Ueno N."/>
            <person name="Matsuda Y."/>
            <person name="Veenstra G.J."/>
            <person name="Fujiyama A."/>
            <person name="Harland R.M."/>
            <person name="Taira M."/>
            <person name="Rokhsar D.S."/>
        </authorList>
    </citation>
    <scope>NUCLEOTIDE SEQUENCE [LARGE SCALE GENOMIC DNA]</scope>
    <source>
        <strain evidence="15">J</strain>
    </source>
</reference>
<keyword evidence="9" id="KW-0804">Transcription</keyword>
<evidence type="ECO:0000256" key="5">
    <source>
        <dbReference type="ARBA" id="ARBA00022782"/>
    </source>
</evidence>
<feature type="non-terminal residue" evidence="14">
    <location>
        <position position="1"/>
    </location>
</feature>
<evidence type="ECO:0000256" key="11">
    <source>
        <dbReference type="ARBA" id="ARBA00023273"/>
    </source>
</evidence>
<dbReference type="GO" id="GO:0045944">
    <property type="term" value="P:positive regulation of transcription by RNA polymerase II"/>
    <property type="evidence" value="ECO:0007669"/>
    <property type="project" value="TreeGrafter"/>
</dbReference>
<evidence type="ECO:0000256" key="9">
    <source>
        <dbReference type="ARBA" id="ARBA00023163"/>
    </source>
</evidence>
<dbReference type="GO" id="GO:0043204">
    <property type="term" value="C:perikaryon"/>
    <property type="evidence" value="ECO:0007669"/>
    <property type="project" value="UniProtKB-SubCell"/>
</dbReference>
<evidence type="ECO:0000259" key="13">
    <source>
        <dbReference type="PROSITE" id="PS50888"/>
    </source>
</evidence>
<feature type="domain" description="BHLH" evidence="13">
    <location>
        <begin position="49"/>
        <end position="101"/>
    </location>
</feature>
<evidence type="ECO:0000256" key="1">
    <source>
        <dbReference type="ARBA" id="ARBA00004123"/>
    </source>
</evidence>
<evidence type="ECO:0000256" key="6">
    <source>
        <dbReference type="ARBA" id="ARBA00022902"/>
    </source>
</evidence>
<dbReference type="OMA" id="HIQEEQC"/>
<dbReference type="PROSITE" id="PS50888">
    <property type="entry name" value="BHLH"/>
    <property type="match status" value="1"/>
</dbReference>
<dbReference type="PANTHER" id="PTHR19290:SF162">
    <property type="entry name" value="TRANSCRIPTION FACTOR ATOH7"/>
    <property type="match status" value="1"/>
</dbReference>
<dbReference type="PANTHER" id="PTHR19290">
    <property type="entry name" value="BASIC HELIX-LOOP-HELIX PROTEIN NEUROGENIN-RELATED"/>
    <property type="match status" value="1"/>
</dbReference>
<evidence type="ECO:0000256" key="12">
    <source>
        <dbReference type="ARBA" id="ARBA00057941"/>
    </source>
</evidence>
<evidence type="ECO:0000313" key="14">
    <source>
        <dbReference type="EMBL" id="OCT71798.1"/>
    </source>
</evidence>
<dbReference type="SMART" id="SM00353">
    <property type="entry name" value="HLH"/>
    <property type="match status" value="1"/>
</dbReference>
<evidence type="ECO:0000256" key="4">
    <source>
        <dbReference type="ARBA" id="ARBA00022473"/>
    </source>
</evidence>
<dbReference type="GO" id="GO:0046983">
    <property type="term" value="F:protein dimerization activity"/>
    <property type="evidence" value="ECO:0007669"/>
    <property type="project" value="InterPro"/>
</dbReference>
<name>A0A974CEM5_XENLA</name>
<dbReference type="Proteomes" id="UP000694892">
    <property type="component" value="Chromosome 7L"/>
</dbReference>
<evidence type="ECO:0000256" key="10">
    <source>
        <dbReference type="ARBA" id="ARBA00023242"/>
    </source>
</evidence>
<keyword evidence="7" id="KW-0805">Transcription regulation</keyword>
<dbReference type="GO" id="GO:0061564">
    <property type="term" value="P:axon development"/>
    <property type="evidence" value="ECO:0007669"/>
    <property type="project" value="TreeGrafter"/>
</dbReference>
<dbReference type="InterPro" id="IPR050359">
    <property type="entry name" value="bHLH_transcription_factors"/>
</dbReference>
<dbReference type="Pfam" id="PF00010">
    <property type="entry name" value="HLH"/>
    <property type="match status" value="1"/>
</dbReference>
<keyword evidence="10" id="KW-0539">Nucleus</keyword>
<evidence type="ECO:0000256" key="2">
    <source>
        <dbReference type="ARBA" id="ARBA00004484"/>
    </source>
</evidence>
<dbReference type="FunFam" id="4.10.280.10:FF:000025">
    <property type="entry name" value="protein atonal homolog 7"/>
    <property type="match status" value="1"/>
</dbReference>
<comment type="subcellular location">
    <subcellularLocation>
        <location evidence="3">Cell projection</location>
        <location evidence="3">Axon</location>
    </subcellularLocation>
    <subcellularLocation>
        <location evidence="1">Nucleus</location>
    </subcellularLocation>
    <subcellularLocation>
        <location evidence="2">Perikaryon</location>
    </subcellularLocation>
</comment>
<protein>
    <recommendedName>
        <fullName evidence="13">BHLH domain-containing protein</fullName>
    </recommendedName>
</protein>
<keyword evidence="11" id="KW-0966">Cell projection</keyword>
<gene>
    <name evidence="14" type="ORF">XELAEV_18034776mg</name>
</gene>
<organism evidence="14 15">
    <name type="scientific">Xenopus laevis</name>
    <name type="common">African clawed frog</name>
    <dbReference type="NCBI Taxonomy" id="8355"/>
    <lineage>
        <taxon>Eukaryota</taxon>
        <taxon>Metazoa</taxon>
        <taxon>Chordata</taxon>
        <taxon>Craniata</taxon>
        <taxon>Vertebrata</taxon>
        <taxon>Euteleostomi</taxon>
        <taxon>Amphibia</taxon>
        <taxon>Batrachia</taxon>
        <taxon>Anura</taxon>
        <taxon>Pipoidea</taxon>
        <taxon>Pipidae</taxon>
        <taxon>Xenopodinae</taxon>
        <taxon>Xenopus</taxon>
        <taxon>Xenopus</taxon>
    </lineage>
</organism>
<dbReference type="InterPro" id="IPR032663">
    <property type="entry name" value="ATOH7_bHLH"/>
</dbReference>
<dbReference type="InterPro" id="IPR011598">
    <property type="entry name" value="bHLH_dom"/>
</dbReference>
<dbReference type="InterPro" id="IPR036638">
    <property type="entry name" value="HLH_DNA-bd_sf"/>
</dbReference>
<dbReference type="CDD" id="cd19714">
    <property type="entry name" value="bHLH_TS_ATOH7"/>
    <property type="match status" value="1"/>
</dbReference>
<evidence type="ECO:0000313" key="15">
    <source>
        <dbReference type="Proteomes" id="UP000694892"/>
    </source>
</evidence>
<keyword evidence="8" id="KW-0238">DNA-binding</keyword>
<keyword evidence="6" id="KW-0524">Neurogenesis</keyword>
<proteinExistence type="predicted"/>
<dbReference type="EMBL" id="CM004478">
    <property type="protein sequence ID" value="OCT71798.1"/>
    <property type="molecule type" value="Genomic_DNA"/>
</dbReference>
<dbReference type="GO" id="GO:0003407">
    <property type="term" value="P:neural retina development"/>
    <property type="evidence" value="ECO:0007669"/>
    <property type="project" value="InterPro"/>
</dbReference>
<dbReference type="GO" id="GO:0030424">
    <property type="term" value="C:axon"/>
    <property type="evidence" value="ECO:0007669"/>
    <property type="project" value="UniProtKB-SubCell"/>
</dbReference>
<accession>A0A974CEM5</accession>
<comment type="function">
    <text evidence="12">Transcription factor that binds to DNA at the consensus sequence 5'-CAG[GC]TG-3'. Positively regulates the determination of retinal ganglion cell fate and formation of the optic nerve and retino-hypothalamic tract. Required for retinal circadian rhythm photoentrainment. Plays a role in brainstem auditory signaling and binaural processing. Regulates the differentiation of olfactory receptor neurons. During retinal neurogenesis, activates the transcription of several genes such as brn3d, coe3, cbfa2t2, glis2, elrC and xgadd45-gamma.</text>
</comment>
<evidence type="ECO:0000256" key="8">
    <source>
        <dbReference type="ARBA" id="ARBA00023125"/>
    </source>
</evidence>
<sequence>GELCIGAKSTGYLQRGSLHMNGIRSAAATQAGSPCPLSCMPARLEGSTKRRLAANARERRRMQGLNTAFDSLRKVVPQWGEDKKLSKYETLQMALSYIMALSRILTEAERYSRTDPGEWTKMHFDHIQEEQCLSYMGVRCPRDCDRYLPQTFSH</sequence>
<dbReference type="AlphaFoldDB" id="A0A974CEM5"/>
<keyword evidence="5" id="KW-0221">Differentiation</keyword>
<keyword evidence="4" id="KW-0217">Developmental protein</keyword>
<dbReference type="GO" id="GO:0005634">
    <property type="term" value="C:nucleus"/>
    <property type="evidence" value="ECO:0007669"/>
    <property type="project" value="UniProtKB-SubCell"/>
</dbReference>
<dbReference type="GO" id="GO:0070888">
    <property type="term" value="F:E-box binding"/>
    <property type="evidence" value="ECO:0007669"/>
    <property type="project" value="TreeGrafter"/>
</dbReference>
<evidence type="ECO:0000256" key="3">
    <source>
        <dbReference type="ARBA" id="ARBA00004489"/>
    </source>
</evidence>
<dbReference type="GO" id="GO:0000981">
    <property type="term" value="F:DNA-binding transcription factor activity, RNA polymerase II-specific"/>
    <property type="evidence" value="ECO:0007669"/>
    <property type="project" value="TreeGrafter"/>
</dbReference>
<evidence type="ECO:0000256" key="7">
    <source>
        <dbReference type="ARBA" id="ARBA00023015"/>
    </source>
</evidence>
<dbReference type="Gene3D" id="4.10.280.10">
    <property type="entry name" value="Helix-loop-helix DNA-binding domain"/>
    <property type="match status" value="1"/>
</dbReference>
<dbReference type="SUPFAM" id="SSF47459">
    <property type="entry name" value="HLH, helix-loop-helix DNA-binding domain"/>
    <property type="match status" value="1"/>
</dbReference>